<accession>A0A3D9FKB1</accession>
<name>A0A3D9FKB1_9FLAO</name>
<evidence type="ECO:0000313" key="2">
    <source>
        <dbReference type="EMBL" id="RED19493.1"/>
    </source>
</evidence>
<gene>
    <name evidence="2" type="ORF">BD847_3778</name>
</gene>
<feature type="transmembrane region" description="Helical" evidence="1">
    <location>
        <begin position="7"/>
        <end position="24"/>
    </location>
</feature>
<dbReference type="AlphaFoldDB" id="A0A3D9FKB1"/>
<dbReference type="EMBL" id="QRDQ01000012">
    <property type="protein sequence ID" value="RED19493.1"/>
    <property type="molecule type" value="Genomic_DNA"/>
</dbReference>
<feature type="transmembrane region" description="Helical" evidence="1">
    <location>
        <begin position="67"/>
        <end position="87"/>
    </location>
</feature>
<dbReference type="OrthoDB" id="1359623at2"/>
<dbReference type="RefSeq" id="WP_115889730.1">
    <property type="nucleotide sequence ID" value="NZ_QRDQ01000012.1"/>
</dbReference>
<keyword evidence="1" id="KW-1133">Transmembrane helix</keyword>
<keyword evidence="3" id="KW-1185">Reference proteome</keyword>
<evidence type="ECO:0000313" key="3">
    <source>
        <dbReference type="Proteomes" id="UP000257004"/>
    </source>
</evidence>
<organism evidence="2 3">
    <name type="scientific">Flavobacterium cutihirudinis</name>
    <dbReference type="NCBI Taxonomy" id="1265740"/>
    <lineage>
        <taxon>Bacteria</taxon>
        <taxon>Pseudomonadati</taxon>
        <taxon>Bacteroidota</taxon>
        <taxon>Flavobacteriia</taxon>
        <taxon>Flavobacteriales</taxon>
        <taxon>Flavobacteriaceae</taxon>
        <taxon>Flavobacterium</taxon>
    </lineage>
</organism>
<feature type="transmembrane region" description="Helical" evidence="1">
    <location>
        <begin position="94"/>
        <end position="112"/>
    </location>
</feature>
<reference evidence="2 3" key="1">
    <citation type="submission" date="2018-07" db="EMBL/GenBank/DDBJ databases">
        <title>Genomic Encyclopedia of Archaeal and Bacterial Type Strains, Phase II (KMG-II): from individual species to whole genera.</title>
        <authorList>
            <person name="Goeker M."/>
        </authorList>
    </citation>
    <scope>NUCLEOTIDE SEQUENCE [LARGE SCALE GENOMIC DNA]</scope>
    <source>
        <strain evidence="2 3">DSM 25795</strain>
    </source>
</reference>
<comment type="caution">
    <text evidence="2">The sequence shown here is derived from an EMBL/GenBank/DDBJ whole genome shotgun (WGS) entry which is preliminary data.</text>
</comment>
<dbReference type="Proteomes" id="UP000257004">
    <property type="component" value="Unassembled WGS sequence"/>
</dbReference>
<sequence>MKKLNIKIAIIQILGMVLLINGFLQLKLYSVAEKVICAKTHYPDHNSKYWNSFFPTNEDFFGFWPSVYIWIFFGLITGMFLVSFLNWKSKLSSLNSLLVAIVLYILLRFKFFRKEIISHLFQPVRTAFSNDYGTQCLFEGITFTILGLIVLYLSINPSLIRSEETMIEI</sequence>
<evidence type="ECO:0000256" key="1">
    <source>
        <dbReference type="SAM" id="Phobius"/>
    </source>
</evidence>
<protein>
    <submittedName>
        <fullName evidence="2">Uncharacterized protein</fullName>
    </submittedName>
</protein>
<proteinExistence type="predicted"/>
<keyword evidence="1" id="KW-0812">Transmembrane</keyword>
<keyword evidence="1" id="KW-0472">Membrane</keyword>
<feature type="transmembrane region" description="Helical" evidence="1">
    <location>
        <begin position="132"/>
        <end position="153"/>
    </location>
</feature>